<dbReference type="STRING" id="2656787.A0A370TMI8"/>
<dbReference type="SUPFAM" id="SSF52151">
    <property type="entry name" value="FabD/lysophospholipase-like"/>
    <property type="match status" value="1"/>
</dbReference>
<feature type="short sequence motif" description="GXSXG" evidence="4">
    <location>
        <begin position="82"/>
        <end position="86"/>
    </location>
</feature>
<keyword evidence="7" id="KW-1185">Reference proteome</keyword>
<dbReference type="GO" id="GO:0043531">
    <property type="term" value="F:ADP binding"/>
    <property type="evidence" value="ECO:0007669"/>
    <property type="project" value="InterPro"/>
</dbReference>
<dbReference type="Gene3D" id="3.40.1090.10">
    <property type="entry name" value="Cytosolic phospholipase A2 catalytic domain"/>
    <property type="match status" value="1"/>
</dbReference>
<name>A0A370TMI8_9HELO</name>
<dbReference type="OrthoDB" id="626167at2759"/>
<dbReference type="InterPro" id="IPR002182">
    <property type="entry name" value="NB-ARC"/>
</dbReference>
<protein>
    <recommendedName>
        <fullName evidence="5">PNPLA domain-containing protein</fullName>
    </recommendedName>
</protein>
<dbReference type="GO" id="GO:0016042">
    <property type="term" value="P:lipid catabolic process"/>
    <property type="evidence" value="ECO:0007669"/>
    <property type="project" value="UniProtKB-UniRule"/>
</dbReference>
<dbReference type="GO" id="GO:0047499">
    <property type="term" value="F:calcium-independent phospholipase A2 activity"/>
    <property type="evidence" value="ECO:0007669"/>
    <property type="project" value="TreeGrafter"/>
</dbReference>
<accession>A0A370TMI8</accession>
<dbReference type="Gene3D" id="3.40.50.300">
    <property type="entry name" value="P-loop containing nucleotide triphosphate hydrolases"/>
    <property type="match status" value="1"/>
</dbReference>
<dbReference type="Proteomes" id="UP000254866">
    <property type="component" value="Unassembled WGS sequence"/>
</dbReference>
<dbReference type="GeneID" id="43598932"/>
<keyword evidence="2 4" id="KW-0442">Lipid degradation</keyword>
<dbReference type="GO" id="GO:0046486">
    <property type="term" value="P:glycerolipid metabolic process"/>
    <property type="evidence" value="ECO:0007669"/>
    <property type="project" value="UniProtKB-ARBA"/>
</dbReference>
<dbReference type="InterPro" id="IPR027417">
    <property type="entry name" value="P-loop_NTPase"/>
</dbReference>
<dbReference type="Pfam" id="PF00931">
    <property type="entry name" value="NB-ARC"/>
    <property type="match status" value="1"/>
</dbReference>
<dbReference type="AlphaFoldDB" id="A0A370TMI8"/>
<dbReference type="CDD" id="cd07216">
    <property type="entry name" value="Pat17_PNPLA8_PNPLA9_like3"/>
    <property type="match status" value="1"/>
</dbReference>
<dbReference type="PANTHER" id="PTHR24185:SF1">
    <property type="entry name" value="CALCIUM-INDEPENDENT PHOSPHOLIPASE A2-GAMMA"/>
    <property type="match status" value="1"/>
</dbReference>
<dbReference type="InterPro" id="IPR016035">
    <property type="entry name" value="Acyl_Trfase/lysoPLipase"/>
</dbReference>
<dbReference type="GO" id="GO:0019369">
    <property type="term" value="P:arachidonate metabolic process"/>
    <property type="evidence" value="ECO:0007669"/>
    <property type="project" value="TreeGrafter"/>
</dbReference>
<dbReference type="GO" id="GO:0016020">
    <property type="term" value="C:membrane"/>
    <property type="evidence" value="ECO:0007669"/>
    <property type="project" value="TreeGrafter"/>
</dbReference>
<feature type="short sequence motif" description="GXGXXG" evidence="4">
    <location>
        <begin position="42"/>
        <end position="47"/>
    </location>
</feature>
<dbReference type="InterPro" id="IPR002641">
    <property type="entry name" value="PNPLA_dom"/>
</dbReference>
<dbReference type="RefSeq" id="XP_031869387.1">
    <property type="nucleotide sequence ID" value="XM_032014706.1"/>
</dbReference>
<feature type="domain" description="PNPLA" evidence="5">
    <location>
        <begin position="38"/>
        <end position="254"/>
    </location>
</feature>
<comment type="caution">
    <text evidence="6">The sequence shown here is derived from an EMBL/GenBank/DDBJ whole genome shotgun (WGS) entry which is preliminary data.</text>
</comment>
<proteinExistence type="predicted"/>
<dbReference type="SUPFAM" id="SSF52540">
    <property type="entry name" value="P-loop containing nucleoside triphosphate hydrolases"/>
    <property type="match status" value="1"/>
</dbReference>
<evidence type="ECO:0000259" key="5">
    <source>
        <dbReference type="PROSITE" id="PS51635"/>
    </source>
</evidence>
<feature type="short sequence motif" description="DGA/G" evidence="4">
    <location>
        <begin position="241"/>
        <end position="243"/>
    </location>
</feature>
<evidence type="ECO:0000256" key="4">
    <source>
        <dbReference type="PROSITE-ProRule" id="PRU01161"/>
    </source>
</evidence>
<dbReference type="PANTHER" id="PTHR24185">
    <property type="entry name" value="CALCIUM-INDEPENDENT PHOSPHOLIPASE A2-GAMMA"/>
    <property type="match status" value="1"/>
</dbReference>
<dbReference type="Pfam" id="PF01734">
    <property type="entry name" value="Patatin"/>
    <property type="match status" value="1"/>
</dbReference>
<evidence type="ECO:0000256" key="1">
    <source>
        <dbReference type="ARBA" id="ARBA00022801"/>
    </source>
</evidence>
<feature type="active site" description="Nucleophile" evidence="4">
    <location>
        <position position="84"/>
    </location>
</feature>
<dbReference type="EMBL" id="NPIC01000004">
    <property type="protein sequence ID" value="RDL36731.1"/>
    <property type="molecule type" value="Genomic_DNA"/>
</dbReference>
<evidence type="ECO:0000256" key="3">
    <source>
        <dbReference type="ARBA" id="ARBA00023098"/>
    </source>
</evidence>
<evidence type="ECO:0000313" key="6">
    <source>
        <dbReference type="EMBL" id="RDL36731.1"/>
    </source>
</evidence>
<dbReference type="PROSITE" id="PS51635">
    <property type="entry name" value="PNPLA"/>
    <property type="match status" value="1"/>
</dbReference>
<keyword evidence="3 4" id="KW-0443">Lipid metabolism</keyword>
<evidence type="ECO:0000313" key="7">
    <source>
        <dbReference type="Proteomes" id="UP000254866"/>
    </source>
</evidence>
<gene>
    <name evidence="6" type="ORF">BP5553_06083</name>
</gene>
<reference evidence="6 7" key="1">
    <citation type="journal article" date="2018" name="IMA Fungus">
        <title>IMA Genome-F 9: Draft genome sequence of Annulohypoxylon stygium, Aspergillus mulundensis, Berkeleyomyces basicola (syn. Thielaviopsis basicola), Ceratocystis smalleyi, two Cercospora beticola strains, Coleophoma cylindrospora, Fusarium fracticaudum, Phialophora cf. hyalina, and Morchella septimelata.</title>
        <authorList>
            <person name="Wingfield B.D."/>
            <person name="Bills G.F."/>
            <person name="Dong Y."/>
            <person name="Huang W."/>
            <person name="Nel W.J."/>
            <person name="Swalarsk-Parry B.S."/>
            <person name="Vaghefi N."/>
            <person name="Wilken P.M."/>
            <person name="An Z."/>
            <person name="de Beer Z.W."/>
            <person name="De Vos L."/>
            <person name="Chen L."/>
            <person name="Duong T.A."/>
            <person name="Gao Y."/>
            <person name="Hammerbacher A."/>
            <person name="Kikkert J.R."/>
            <person name="Li Y."/>
            <person name="Li H."/>
            <person name="Li K."/>
            <person name="Li Q."/>
            <person name="Liu X."/>
            <person name="Ma X."/>
            <person name="Naidoo K."/>
            <person name="Pethybridge S.J."/>
            <person name="Sun J."/>
            <person name="Steenkamp E.T."/>
            <person name="van der Nest M.A."/>
            <person name="van Wyk S."/>
            <person name="Wingfield M.J."/>
            <person name="Xiong C."/>
            <person name="Yue Q."/>
            <person name="Zhang X."/>
        </authorList>
    </citation>
    <scope>NUCLEOTIDE SEQUENCE [LARGE SCALE GENOMIC DNA]</scope>
    <source>
        <strain evidence="6 7">BP 5553</strain>
    </source>
</reference>
<sequence length="1120" mass="124969">MDNPQNGLRVLSLGTYHVLQSTAPVDEALYTMLTHESPNVDGGGIRGLSTLYILERIMYQLRPTDDPKKRVKPCEVFDVIAGTSTGGLLALMLGRLEMDVQSCIKVYKDLSSKVFTPRKRVVFGGSFLHRLAGSAPFSAEKLEAEIKKVVENNSPLEDGGNKTPKAKGNAGDVPLLVNPTQRCKVFVCVTMDNSKPLRLRSYSSMKEPALGCSIWEAGSATSAAPSLFDPVTLSNGATLRDGALLNNNPILQLMDELNVEFPGQKIACVVSVGTGVGQTKVLGKTLISVAKACASIATDANATAQQFKRSFASESQPLHDRYFRFEVEQGLQGLGVEEWKQMNLIFGVANAYLDDRREELKDCVTILQESTPMLYGSQKLHNESKVFHHEFLGLQPVHYFVPRKEDEKKLRRLLLTTNDNRRQQPSVVALTGLGGVGKTQLMLQYTKDYRDQFGAMFWIDCRSELTLSESFQNIARLLSLGTAARVQPREGETGLIRLDALDNVNAFKRWLRMRISPWLLLFDNADELSILRSLGRYFPTDVSGSIIVSSRRQEAADLFGSDRVMQIEGLPPDSARDLLLHLARINRPTQNQLEQAGEIVAQMDHLALAIDLAGNYIKVVGDLGQYGRFFRKEHDKLLRKVLGKAASQSYPHSVFAAWKLSMEQVPKTSARLYHVLCFLDRTNLDTQLFQRACSSKCLLNNDGELVEITAAVAGIAPWILDAYTDSNGIWDELEFLDSLYPLEALHFVRRNELIEGLYYNDKAVPTDQDSVLIIMEPFVHEIGRLMLDFGEFSDFAIDAITLVLHGLENDAEHTVRTPTSESRSDITSPILTPDGGAFNSPFDANLRLEALFCHLVVALEAIYGHTLQSDTLTGLGLPLGMHSIWNHKIPRASLCFVLLFALNYQGRPIRSSFSSTERLRRVIFMADMAFIVAPPQYGPSHLRYLIELNKHCWSLGWSIYNLNCWINITDGSDILIPKYNVPDLDTILIKSGSAAPSFKFNYAFFFAAVLERSISEWQQASSFTVNGGTREAQATIMQKIAIKALHRLWEHTEWRSTTRTPTVVLSSVYGYLFAADKADAGRWPGLRDDVDLFSIAGPQRFDAFSKTTLYRHISRNLGSP</sequence>
<keyword evidence="1 4" id="KW-0378">Hydrolase</keyword>
<feature type="active site" description="Proton acceptor" evidence="4">
    <location>
        <position position="241"/>
    </location>
</feature>
<evidence type="ECO:0000256" key="2">
    <source>
        <dbReference type="ARBA" id="ARBA00022963"/>
    </source>
</evidence>
<organism evidence="6 7">
    <name type="scientific">Venustampulla echinocandica</name>
    <dbReference type="NCBI Taxonomy" id="2656787"/>
    <lineage>
        <taxon>Eukaryota</taxon>
        <taxon>Fungi</taxon>
        <taxon>Dikarya</taxon>
        <taxon>Ascomycota</taxon>
        <taxon>Pezizomycotina</taxon>
        <taxon>Leotiomycetes</taxon>
        <taxon>Helotiales</taxon>
        <taxon>Pleuroascaceae</taxon>
        <taxon>Venustampulla</taxon>
    </lineage>
</organism>